<proteinExistence type="predicted"/>
<feature type="region of interest" description="Disordered" evidence="2">
    <location>
        <begin position="233"/>
        <end position="255"/>
    </location>
</feature>
<dbReference type="NCBIfam" id="NF037959">
    <property type="entry name" value="MFS_SpdSyn"/>
    <property type="match status" value="1"/>
</dbReference>
<reference evidence="4" key="1">
    <citation type="journal article" date="2019" name="Int. J. Syst. Evol. Microbiol.">
        <title>The Global Catalogue of Microorganisms (GCM) 10K type strain sequencing project: providing services to taxonomists for standard genome sequencing and annotation.</title>
        <authorList>
            <consortium name="The Broad Institute Genomics Platform"/>
            <consortium name="The Broad Institute Genome Sequencing Center for Infectious Disease"/>
            <person name="Wu L."/>
            <person name="Ma J."/>
        </authorList>
    </citation>
    <scope>NUCLEOTIDE SEQUENCE [LARGE SCALE GENOMIC DNA]</scope>
    <source>
        <strain evidence="4">CCM 8391</strain>
    </source>
</reference>
<keyword evidence="4" id="KW-1185">Reference proteome</keyword>
<keyword evidence="1" id="KW-0620">Polyamine biosynthesis</keyword>
<evidence type="ECO:0000313" key="4">
    <source>
        <dbReference type="Proteomes" id="UP001596302"/>
    </source>
</evidence>
<dbReference type="RefSeq" id="WP_379584230.1">
    <property type="nucleotide sequence ID" value="NZ_JBHSQW010000016.1"/>
</dbReference>
<name>A0ABW1J0G9_9PSEU</name>
<dbReference type="PANTHER" id="PTHR43317">
    <property type="entry name" value="THERMOSPERMINE SYNTHASE ACAULIS5"/>
    <property type="match status" value="1"/>
</dbReference>
<dbReference type="SUPFAM" id="SSF53335">
    <property type="entry name" value="S-adenosyl-L-methionine-dependent methyltransferases"/>
    <property type="match status" value="1"/>
</dbReference>
<comment type="caution">
    <text evidence="3">The sequence shown here is derived from an EMBL/GenBank/DDBJ whole genome shotgun (WGS) entry which is preliminary data.</text>
</comment>
<dbReference type="EMBL" id="JBHSQW010000016">
    <property type="protein sequence ID" value="MFC5994191.1"/>
    <property type="molecule type" value="Genomic_DNA"/>
</dbReference>
<evidence type="ECO:0000313" key="3">
    <source>
        <dbReference type="EMBL" id="MFC5994191.1"/>
    </source>
</evidence>
<evidence type="ECO:0000256" key="2">
    <source>
        <dbReference type="SAM" id="MobiDB-lite"/>
    </source>
</evidence>
<gene>
    <name evidence="3" type="ORF">ACFQE5_08200</name>
</gene>
<protein>
    <submittedName>
        <fullName evidence="3">Spermidine synthase</fullName>
    </submittedName>
</protein>
<dbReference type="PANTHER" id="PTHR43317:SF1">
    <property type="entry name" value="THERMOSPERMINE SYNTHASE ACAULIS5"/>
    <property type="match status" value="1"/>
</dbReference>
<organism evidence="3 4">
    <name type="scientific">Pseudonocardia hispaniensis</name>
    <dbReference type="NCBI Taxonomy" id="904933"/>
    <lineage>
        <taxon>Bacteria</taxon>
        <taxon>Bacillati</taxon>
        <taxon>Actinomycetota</taxon>
        <taxon>Actinomycetes</taxon>
        <taxon>Pseudonocardiales</taxon>
        <taxon>Pseudonocardiaceae</taxon>
        <taxon>Pseudonocardia</taxon>
    </lineage>
</organism>
<sequence>MVDGTAQSHVDLTDPTHLEFEYVRRLGHVIDAAGPPTAPLRVLHLGGGAWTLPRYVAATRPGSGQRIVELDGALAELVAARLPADGVGLQVSIGDARAELERLPDASVDVLVVDVYAGARIPAHLTCVAFVRAAARVLAPGGLYAANLADGARLEFARAQVATARAVLPELAVIAAPAVLDGRRFGNLVLVAGREPLPLAALIRAAAGDPFPARVEHGRAVHRFAAGAPVVTDRTARPSPVPPPGFFGRPDRRAP</sequence>
<dbReference type="Gene3D" id="3.40.50.150">
    <property type="entry name" value="Vaccinia Virus protein VP39"/>
    <property type="match status" value="1"/>
</dbReference>
<dbReference type="InterPro" id="IPR029063">
    <property type="entry name" value="SAM-dependent_MTases_sf"/>
</dbReference>
<accession>A0ABW1J0G9</accession>
<dbReference type="Proteomes" id="UP001596302">
    <property type="component" value="Unassembled WGS sequence"/>
</dbReference>
<evidence type="ECO:0000256" key="1">
    <source>
        <dbReference type="ARBA" id="ARBA00023115"/>
    </source>
</evidence>
<dbReference type="CDD" id="cd02440">
    <property type="entry name" value="AdoMet_MTases"/>
    <property type="match status" value="1"/>
</dbReference>